<sequence length="134" mass="15290">MNPNFYDCSPPSQSGFPYVPKSSQTESKDLTDDDMDSVQQWIDEQVAKGFLRPAECKTQSQMNTEVHTNPDAVPNTVANGGWRRTVIQGLNAGECPVQTKEEEQEEDRMYAVWAEKTQSQTRSQFLANWRVDRQ</sequence>
<reference evidence="2" key="1">
    <citation type="submission" date="2021-06" db="EMBL/GenBank/DDBJ databases">
        <authorList>
            <person name="Rolland C."/>
        </authorList>
    </citation>
    <scope>NUCLEOTIDE SEQUENCE</scope>
    <source>
        <strain evidence="2">347.936635</strain>
    </source>
</reference>
<feature type="region of interest" description="Disordered" evidence="1">
    <location>
        <begin position="1"/>
        <end position="34"/>
    </location>
</feature>
<proteinExistence type="predicted"/>
<gene>
    <name evidence="2" type="ORF">KOM_12_159</name>
</gene>
<evidence type="ECO:0000313" key="2">
    <source>
        <dbReference type="EMBL" id="QYA18428.1"/>
    </source>
</evidence>
<accession>A0A8F8PJX8</accession>
<evidence type="ECO:0000256" key="1">
    <source>
        <dbReference type="SAM" id="MobiDB-lite"/>
    </source>
</evidence>
<dbReference type="EMBL" id="MZ420154">
    <property type="protein sequence ID" value="QYA18428.1"/>
    <property type="molecule type" value="Genomic_DNA"/>
</dbReference>
<name>A0A8F8PJX8_9VIRU</name>
<protein>
    <submittedName>
        <fullName evidence="2">Uncharacterized protein</fullName>
    </submittedName>
</protein>
<organism evidence="2">
    <name type="scientific">Clandestinovirus</name>
    <dbReference type="NCBI Taxonomy" id="2831644"/>
    <lineage>
        <taxon>Viruses</taxon>
    </lineage>
</organism>
<feature type="compositionally biased region" description="Polar residues" evidence="1">
    <location>
        <begin position="10"/>
        <end position="25"/>
    </location>
</feature>